<reference evidence="1 2" key="1">
    <citation type="submission" date="2016-05" db="EMBL/GenBank/DDBJ databases">
        <title>Complete genome sequence of Pseudomonas antarctica PAMC 27494.</title>
        <authorList>
            <person name="Lee J."/>
        </authorList>
    </citation>
    <scope>NUCLEOTIDE SEQUENCE [LARGE SCALE GENOMIC DNA]</scope>
    <source>
        <strain evidence="1 2">PAMC 27494</strain>
    </source>
</reference>
<organism evidence="1 2">
    <name type="scientific">Pseudomonas antarctica</name>
    <dbReference type="NCBI Taxonomy" id="219572"/>
    <lineage>
        <taxon>Bacteria</taxon>
        <taxon>Pseudomonadati</taxon>
        <taxon>Pseudomonadota</taxon>
        <taxon>Gammaproteobacteria</taxon>
        <taxon>Pseudomonadales</taxon>
        <taxon>Pseudomonadaceae</taxon>
        <taxon>Pseudomonas</taxon>
    </lineage>
</organism>
<dbReference type="EMBL" id="CP015600">
    <property type="protein sequence ID" value="ANF87313.1"/>
    <property type="molecule type" value="Genomic_DNA"/>
</dbReference>
<gene>
    <name evidence="1" type="ORF">A7J50_3948</name>
</gene>
<dbReference type="STRING" id="219572.A7J50_3948"/>
<sequence length="135" mass="15456">MRRHIPLLLLFLPGLVYALPALKDTTLYTTTAQDCHDVDLATWQHPTRTLLEKNNFQLERIQLCNGGHYPIFQVQAPYDPRGQTKDFFLPLYEDMRKANGKWPYALVVSSDAVVVYVSYPKADHISLDYEGFAAP</sequence>
<name>A0A172Z439_9PSED</name>
<dbReference type="RefSeq" id="WP_064453319.1">
    <property type="nucleotide sequence ID" value="NZ_CP015600.1"/>
</dbReference>
<evidence type="ECO:0000313" key="1">
    <source>
        <dbReference type="EMBL" id="ANF87313.1"/>
    </source>
</evidence>
<dbReference type="Proteomes" id="UP000077829">
    <property type="component" value="Chromosome"/>
</dbReference>
<dbReference type="PATRIC" id="fig|219572.3.peg.4061"/>
<protein>
    <submittedName>
        <fullName evidence="1">Uncharacterized protein</fullName>
    </submittedName>
</protein>
<accession>A0A172Z439</accession>
<dbReference type="KEGG" id="panr:A7J50_3948"/>
<proteinExistence type="predicted"/>
<evidence type="ECO:0000313" key="2">
    <source>
        <dbReference type="Proteomes" id="UP000077829"/>
    </source>
</evidence>
<dbReference type="AlphaFoldDB" id="A0A172Z439"/>